<dbReference type="AlphaFoldDB" id="A0A9P0YUF4"/>
<gene>
    <name evidence="1" type="ORF">CEURO_LOCUS5753</name>
</gene>
<keyword evidence="2" id="KW-1185">Reference proteome</keyword>
<reference evidence="1" key="1">
    <citation type="submission" date="2022-07" db="EMBL/GenBank/DDBJ databases">
        <authorList>
            <person name="Macas J."/>
            <person name="Novak P."/>
            <person name="Neumann P."/>
        </authorList>
    </citation>
    <scope>NUCLEOTIDE SEQUENCE</scope>
</reference>
<comment type="caution">
    <text evidence="1">The sequence shown here is derived from an EMBL/GenBank/DDBJ whole genome shotgun (WGS) entry which is preliminary data.</text>
</comment>
<evidence type="ECO:0000313" key="2">
    <source>
        <dbReference type="Proteomes" id="UP001152484"/>
    </source>
</evidence>
<accession>A0A9P0YUF4</accession>
<name>A0A9P0YUF4_CUSEU</name>
<organism evidence="1 2">
    <name type="scientific">Cuscuta europaea</name>
    <name type="common">European dodder</name>
    <dbReference type="NCBI Taxonomy" id="41803"/>
    <lineage>
        <taxon>Eukaryota</taxon>
        <taxon>Viridiplantae</taxon>
        <taxon>Streptophyta</taxon>
        <taxon>Embryophyta</taxon>
        <taxon>Tracheophyta</taxon>
        <taxon>Spermatophyta</taxon>
        <taxon>Magnoliopsida</taxon>
        <taxon>eudicotyledons</taxon>
        <taxon>Gunneridae</taxon>
        <taxon>Pentapetalae</taxon>
        <taxon>asterids</taxon>
        <taxon>lamiids</taxon>
        <taxon>Solanales</taxon>
        <taxon>Convolvulaceae</taxon>
        <taxon>Cuscuteae</taxon>
        <taxon>Cuscuta</taxon>
        <taxon>Cuscuta subgen. Cuscuta</taxon>
    </lineage>
</organism>
<proteinExistence type="predicted"/>
<protein>
    <submittedName>
        <fullName evidence="1">Uncharacterized protein</fullName>
    </submittedName>
</protein>
<sequence length="185" mass="20213">MSLIAALGAVSAPPPLWKLMVRPVLIVLFVQNHLSFAAAPPVKASRLPARDAPRTPSSAMTVIHRPSPLQASMLRNERCGFSKSSFGSLIFSPGSAQVPMRISASVPGLLPYDWNNERAESKSRGAAFYRPSNISRRRSCADISIGIDELLSDWSGACCDLCSAYLPLLPRYRRLQMVSRAVFLL</sequence>
<evidence type="ECO:0000313" key="1">
    <source>
        <dbReference type="EMBL" id="CAH9076231.1"/>
    </source>
</evidence>
<dbReference type="Proteomes" id="UP001152484">
    <property type="component" value="Unassembled WGS sequence"/>
</dbReference>
<dbReference type="EMBL" id="CAMAPE010000010">
    <property type="protein sequence ID" value="CAH9076231.1"/>
    <property type="molecule type" value="Genomic_DNA"/>
</dbReference>